<dbReference type="EMBL" id="CAMXCT010001779">
    <property type="protein sequence ID" value="CAI3992979.1"/>
    <property type="molecule type" value="Genomic_DNA"/>
</dbReference>
<dbReference type="InterPro" id="IPR001525">
    <property type="entry name" value="C5_MeTfrase"/>
</dbReference>
<reference evidence="5" key="2">
    <citation type="submission" date="2024-04" db="EMBL/GenBank/DDBJ databases">
        <authorList>
            <person name="Chen Y."/>
            <person name="Shah S."/>
            <person name="Dougan E. K."/>
            <person name="Thang M."/>
            <person name="Chan C."/>
        </authorList>
    </citation>
    <scope>NUCLEOTIDE SEQUENCE [LARGE SCALE GENOMIC DNA]</scope>
</reference>
<feature type="compositionally biased region" description="Low complexity" evidence="3">
    <location>
        <begin position="486"/>
        <end position="495"/>
    </location>
</feature>
<dbReference type="SUPFAM" id="SSF53335">
    <property type="entry name" value="S-adenosyl-L-methionine-dependent methyltransferases"/>
    <property type="match status" value="1"/>
</dbReference>
<dbReference type="GO" id="GO:0008168">
    <property type="term" value="F:methyltransferase activity"/>
    <property type="evidence" value="ECO:0007669"/>
    <property type="project" value="UniProtKB-KW"/>
</dbReference>
<feature type="compositionally biased region" description="Pro residues" evidence="3">
    <location>
        <begin position="178"/>
        <end position="187"/>
    </location>
</feature>
<dbReference type="EMBL" id="CAMXCT030001779">
    <property type="protein sequence ID" value="CAL4780291.1"/>
    <property type="molecule type" value="Genomic_DNA"/>
</dbReference>
<evidence type="ECO:0000313" key="5">
    <source>
        <dbReference type="EMBL" id="CAL1146354.1"/>
    </source>
</evidence>
<feature type="compositionally biased region" description="Basic residues" evidence="3">
    <location>
        <begin position="515"/>
        <end position="524"/>
    </location>
</feature>
<sequence>EQKRMLLAKGGLLEDWERLVTRGLTSEDLSWKDGRSFGAAILEVARECMTRGGLLEYECYDNQRKPQGRALVVLEDWENFPEGLLLANHLVASDDYYQWYATRELQAGKCVYHICQEKFSDCKSRLARGDRRELIHVQRWRLVNPLLMLENDYMRNFGVQLVREAVNKFVPAERVPEPGGPPPPPAGPRGLGGGQRPDPTGLDRVAREAAHEEPREGEGEGGDGLGGDKKAGPQGAPRGSVEALLERKAAERRELHRAKELERKGQRKWRSRSRGRGRRRQRDKKSSEYSKSRSQGSGSSQSSEGFRMPSARGEEELWRLSRKHPGRLLKRAMKELQRYLGEVAGADNGPEDWTKYRMLGYINQIVLTQHPASTIGLRNYRELVTLGSGIDLLIQGRLGELGDLMVQRLKALETSLGEGGWQTARHQELIPAQSASLTSEGERRKAARLELANSKLKQLTQKNRGEEESGATAASDDQRSSERDPSGGNPSGPSRPARRRSEVASGDRAEEGSRKSRRMERKKRTPGDSERRRKKGGDTEPNAEEEAYEQESLETVEVEASSQEMVETLKGWLRSEECGGLSVAQNGALVALAIHRSGTPLGKYLERLVEPGSDVGKRELRQRGVLPLPLLPDTVKELKGLFESGEFRRLAGSWAAKKQNKEKAGKEMRRIGLLLWHGLAVCLVNFLWCGGGRKGPVHQGTVTKAQQMALDRLWSTVKNFVDDTSETKEKIPRSPDMGEWGKKLGDVRISYQGEVVEKAQRLTLDQIMPGLPPPGYGASVPLVELCDGELREKLENPLGNILPEEEMPDDLPRPKVHASAEQWEMIVKGQFLVNGSFGVVKPGKYLDDERPVLRLIMDFRGTNAATKILTGDVKTLSGAPSLQHVVLPQGRVLRISADDLVSAFYPFALPNGWSRMMCFSAPVDWRVLGIDKPGKVHVGATVLPMGWASAVGVLQHAHRRLALRNPLRGGAGLLGSCEIRRDSQFPDLEVEEKLWSLYLDDTSLIEVMEKRVADDLEGKASEEQERLRRAYQHWGIPVCPDKSLVRVEKGEKLGAVLDGEKGLLKGATRRALESISLGMWILRQEKAPRKSLQVFLGKEVHTMQFRRPLFGIFDYLWKEISDGQVMIDLSVKGVEEILMAAMSQPLRVTDLRSRIHDVVTAADASESGGGIVYGGRLTGQGLREVYCIEEGVDECPDETSCLDEPQVILVFDFFAGLGGLSRALELAEVKIDRLVVVEKDPACRRLNSVRWPGCDIWLDIEKVTKKEVERMMRSVPGLTGVVAGGGSPCQGLSRLSANREHLADPRSQLFYKYTEILGWIEEMAEEMRVWCLLMLENVVGDDEDIEEMTGTLGSKPLLVCSSGLSRVRRPRLYWSNVALEDHGSFTREHFGLYDAVVFEEHSEPIGKVADEGWKWTAGEEDDQLKLPTFTRAIPRRKPPVEPAGLKSCDEATVRLWQGDRMKFPPYTYLPQYLFEKQDGSGSKRVASVGERERLMGFPTGYTLALHKKEPQSEQEKIDQTVEREAALGNSFHTVTVACLLDLWLWSMQVRTDPMGAKAIVEKLHEAMDKQHFDDFGLIDVEGVKASEEFKELVEEEKVMCLDKNSQRAEWLRLCSHPGKDGDPSLLGVRLVHQYLRRAEFRGSDVRLDLNVAYRPDAMVRSTIDPRRWVWKVAQAWKWQRREHINLLELRCILRTLEWRARSSTFHSCRFLHPSDSQICLSVLAKGRSSSRKINRILRRICALCLALNLYPLWAWIMSKLNPADAPSRKYAEAD</sequence>
<dbReference type="InterPro" id="IPR029063">
    <property type="entry name" value="SAM-dependent_MTases_sf"/>
</dbReference>
<reference evidence="4" key="1">
    <citation type="submission" date="2022-10" db="EMBL/GenBank/DDBJ databases">
        <authorList>
            <person name="Chen Y."/>
            <person name="Dougan E. K."/>
            <person name="Chan C."/>
            <person name="Rhodes N."/>
            <person name="Thang M."/>
        </authorList>
    </citation>
    <scope>NUCLEOTIDE SEQUENCE</scope>
</reference>
<feature type="region of interest" description="Disordered" evidence="3">
    <location>
        <begin position="255"/>
        <end position="318"/>
    </location>
</feature>
<evidence type="ECO:0000256" key="2">
    <source>
        <dbReference type="ARBA" id="ARBA00022679"/>
    </source>
</evidence>
<feature type="compositionally biased region" description="Low complexity" evidence="3">
    <location>
        <begin position="292"/>
        <end position="305"/>
    </location>
</feature>
<evidence type="ECO:0000313" key="4">
    <source>
        <dbReference type="EMBL" id="CAI3992979.1"/>
    </source>
</evidence>
<feature type="region of interest" description="Disordered" evidence="3">
    <location>
        <begin position="172"/>
        <end position="241"/>
    </location>
</feature>
<protein>
    <submittedName>
        <fullName evidence="6">DNA (Cytosine-5)-methyltransferase DRM1 (Protei n DOMAINS REARRANGED METHYLASE 1)</fullName>
    </submittedName>
</protein>
<name>A0A9P1CJT7_9DINO</name>
<gene>
    <name evidence="4" type="ORF">C1SCF055_LOCUS19769</name>
</gene>
<dbReference type="EMBL" id="CAMXCT020001779">
    <property type="protein sequence ID" value="CAL1146354.1"/>
    <property type="molecule type" value="Genomic_DNA"/>
</dbReference>
<keyword evidence="7" id="KW-1185">Reference proteome</keyword>
<feature type="compositionally biased region" description="Acidic residues" evidence="3">
    <location>
        <begin position="541"/>
        <end position="556"/>
    </location>
</feature>
<accession>A0A9P1CJT7</accession>
<dbReference type="Gene3D" id="3.40.50.150">
    <property type="entry name" value="Vaccinia Virus protein VP39"/>
    <property type="match status" value="1"/>
</dbReference>
<feature type="compositionally biased region" description="Basic and acidic residues" evidence="3">
    <location>
        <begin position="255"/>
        <end position="264"/>
    </location>
</feature>
<feature type="compositionally biased region" description="Basic and acidic residues" evidence="3">
    <location>
        <begin position="476"/>
        <end position="485"/>
    </location>
</feature>
<feature type="compositionally biased region" description="Basic and acidic residues" evidence="3">
    <location>
        <begin position="204"/>
        <end position="218"/>
    </location>
</feature>
<evidence type="ECO:0000256" key="3">
    <source>
        <dbReference type="SAM" id="MobiDB-lite"/>
    </source>
</evidence>
<evidence type="ECO:0000256" key="1">
    <source>
        <dbReference type="ARBA" id="ARBA00022603"/>
    </source>
</evidence>
<dbReference type="Proteomes" id="UP001152797">
    <property type="component" value="Unassembled WGS sequence"/>
</dbReference>
<feature type="compositionally biased region" description="Basic residues" evidence="3">
    <location>
        <begin position="265"/>
        <end position="283"/>
    </location>
</feature>
<dbReference type="OrthoDB" id="460030at2759"/>
<proteinExistence type="predicted"/>
<evidence type="ECO:0000313" key="6">
    <source>
        <dbReference type="EMBL" id="CAL4780291.1"/>
    </source>
</evidence>
<keyword evidence="1 6" id="KW-0489">Methyltransferase</keyword>
<evidence type="ECO:0000313" key="7">
    <source>
        <dbReference type="Proteomes" id="UP001152797"/>
    </source>
</evidence>
<organism evidence="4">
    <name type="scientific">Cladocopium goreaui</name>
    <dbReference type="NCBI Taxonomy" id="2562237"/>
    <lineage>
        <taxon>Eukaryota</taxon>
        <taxon>Sar</taxon>
        <taxon>Alveolata</taxon>
        <taxon>Dinophyceae</taxon>
        <taxon>Suessiales</taxon>
        <taxon>Symbiodiniaceae</taxon>
        <taxon>Cladocopium</taxon>
    </lineage>
</organism>
<comment type="caution">
    <text evidence="4">The sequence shown here is derived from an EMBL/GenBank/DDBJ whole genome shotgun (WGS) entry which is preliminary data.</text>
</comment>
<dbReference type="GO" id="GO:0032259">
    <property type="term" value="P:methylation"/>
    <property type="evidence" value="ECO:0007669"/>
    <property type="project" value="UniProtKB-KW"/>
</dbReference>
<dbReference type="Pfam" id="PF00145">
    <property type="entry name" value="DNA_methylase"/>
    <property type="match status" value="1"/>
</dbReference>
<feature type="region of interest" description="Disordered" evidence="3">
    <location>
        <begin position="453"/>
        <end position="556"/>
    </location>
</feature>
<keyword evidence="2" id="KW-0808">Transferase</keyword>
<feature type="non-terminal residue" evidence="4">
    <location>
        <position position="1774"/>
    </location>
</feature>
<feature type="compositionally biased region" description="Basic and acidic residues" evidence="3">
    <location>
        <begin position="499"/>
        <end position="514"/>
    </location>
</feature>